<feature type="region of interest" description="Disordered" evidence="1">
    <location>
        <begin position="293"/>
        <end position="400"/>
    </location>
</feature>
<feature type="compositionally biased region" description="Acidic residues" evidence="1">
    <location>
        <begin position="947"/>
        <end position="958"/>
    </location>
</feature>
<protein>
    <submittedName>
        <fullName evidence="2">Uncharacterized protein</fullName>
    </submittedName>
</protein>
<feature type="compositionally biased region" description="Polar residues" evidence="1">
    <location>
        <begin position="187"/>
        <end position="196"/>
    </location>
</feature>
<feature type="compositionally biased region" description="Low complexity" evidence="1">
    <location>
        <begin position="1038"/>
        <end position="1054"/>
    </location>
</feature>
<reference evidence="2 3" key="1">
    <citation type="submission" date="2017-10" db="EMBL/GenBank/DDBJ databases">
        <title>Comparative genomics in systemic dimorphic fungi from Ajellomycetaceae.</title>
        <authorList>
            <person name="Munoz J.F."/>
            <person name="Mcewen J.G."/>
            <person name="Clay O.K."/>
            <person name="Cuomo C.A."/>
        </authorList>
    </citation>
    <scope>NUCLEOTIDE SEQUENCE [LARGE SCALE GENOMIC DNA]</scope>
    <source>
        <strain evidence="2 3">UAMH7299</strain>
    </source>
</reference>
<evidence type="ECO:0000313" key="3">
    <source>
        <dbReference type="Proteomes" id="UP000224634"/>
    </source>
</evidence>
<evidence type="ECO:0000256" key="1">
    <source>
        <dbReference type="SAM" id="MobiDB-lite"/>
    </source>
</evidence>
<dbReference type="OrthoDB" id="5394108at2759"/>
<feature type="compositionally biased region" description="Polar residues" evidence="1">
    <location>
        <begin position="132"/>
        <end position="146"/>
    </location>
</feature>
<feature type="compositionally biased region" description="Polar residues" evidence="1">
    <location>
        <begin position="987"/>
        <end position="998"/>
    </location>
</feature>
<feature type="compositionally biased region" description="Low complexity" evidence="1">
    <location>
        <begin position="217"/>
        <end position="228"/>
    </location>
</feature>
<feature type="compositionally biased region" description="Basic and acidic residues" evidence="1">
    <location>
        <begin position="553"/>
        <end position="564"/>
    </location>
</feature>
<feature type="compositionally biased region" description="Pro residues" evidence="1">
    <location>
        <begin position="970"/>
        <end position="983"/>
    </location>
</feature>
<feature type="compositionally biased region" description="Basic residues" evidence="1">
    <location>
        <begin position="58"/>
        <end position="76"/>
    </location>
</feature>
<feature type="compositionally biased region" description="Basic and acidic residues" evidence="1">
    <location>
        <begin position="1024"/>
        <end position="1036"/>
    </location>
</feature>
<evidence type="ECO:0000313" key="2">
    <source>
        <dbReference type="EMBL" id="PGH10886.1"/>
    </source>
</evidence>
<name>A0A2B7XNZ5_POLH7</name>
<feature type="compositionally biased region" description="Polar residues" evidence="1">
    <location>
        <begin position="242"/>
        <end position="254"/>
    </location>
</feature>
<feature type="region of interest" description="Disordered" evidence="1">
    <location>
        <begin position="1"/>
        <end position="255"/>
    </location>
</feature>
<feature type="compositionally biased region" description="Polar residues" evidence="1">
    <location>
        <begin position="1"/>
        <end position="18"/>
    </location>
</feature>
<comment type="caution">
    <text evidence="2">The sequence shown here is derived from an EMBL/GenBank/DDBJ whole genome shotgun (WGS) entry which is preliminary data.</text>
</comment>
<dbReference type="Proteomes" id="UP000224634">
    <property type="component" value="Unassembled WGS sequence"/>
</dbReference>
<feature type="region of interest" description="Disordered" evidence="1">
    <location>
        <begin position="714"/>
        <end position="1082"/>
    </location>
</feature>
<organism evidence="2 3">
    <name type="scientific">Polytolypa hystricis (strain UAMH7299)</name>
    <dbReference type="NCBI Taxonomy" id="1447883"/>
    <lineage>
        <taxon>Eukaryota</taxon>
        <taxon>Fungi</taxon>
        <taxon>Dikarya</taxon>
        <taxon>Ascomycota</taxon>
        <taxon>Pezizomycotina</taxon>
        <taxon>Eurotiomycetes</taxon>
        <taxon>Eurotiomycetidae</taxon>
        <taxon>Onygenales</taxon>
        <taxon>Onygenales incertae sedis</taxon>
        <taxon>Polytolypa</taxon>
    </lineage>
</organism>
<proteinExistence type="predicted"/>
<feature type="compositionally biased region" description="Polar residues" evidence="1">
    <location>
        <begin position="844"/>
        <end position="908"/>
    </location>
</feature>
<feature type="compositionally biased region" description="Low complexity" evidence="1">
    <location>
        <begin position="737"/>
        <end position="748"/>
    </location>
</feature>
<accession>A0A2B7XNZ5</accession>
<feature type="region of interest" description="Disordered" evidence="1">
    <location>
        <begin position="428"/>
        <end position="452"/>
    </location>
</feature>
<feature type="compositionally biased region" description="Low complexity" evidence="1">
    <location>
        <begin position="26"/>
        <end position="45"/>
    </location>
</feature>
<dbReference type="AlphaFoldDB" id="A0A2B7XNZ5"/>
<feature type="compositionally biased region" description="Low complexity" evidence="1">
    <location>
        <begin position="909"/>
        <end position="920"/>
    </location>
</feature>
<dbReference type="STRING" id="1447883.A0A2B7XNZ5"/>
<gene>
    <name evidence="2" type="ORF">AJ80_07328</name>
</gene>
<feature type="region of interest" description="Disordered" evidence="1">
    <location>
        <begin position="525"/>
        <end position="595"/>
    </location>
</feature>
<feature type="compositionally biased region" description="Polar residues" evidence="1">
    <location>
        <begin position="724"/>
        <end position="736"/>
    </location>
</feature>
<keyword evidence="3" id="KW-1185">Reference proteome</keyword>
<feature type="region of interest" description="Disordered" evidence="1">
    <location>
        <begin position="671"/>
        <end position="693"/>
    </location>
</feature>
<feature type="compositionally biased region" description="Low complexity" evidence="1">
    <location>
        <begin position="298"/>
        <end position="353"/>
    </location>
</feature>
<feature type="compositionally biased region" description="Polar residues" evidence="1">
    <location>
        <begin position="91"/>
        <end position="101"/>
    </location>
</feature>
<sequence>MRTRSQPKSPSGFQSLETPTRRKKAQASTATATATTTPTAATMTASKVTKPKTESKKPGKRGPKKTQRKSPTKKKTTTTQPVDERADGTPGNVSQCETSASPAPEQLAGSDNKSKHRVSSQSSSGPGPADSRSASISTPASVTDSFGRSPLNDPEASLTPPIPRRHPGLSPLRLSPAGPYLSERSRSFSSPFQMPSPNVPAYSPEFGSAAVPDQDCYTSPYSIPSSPYVTRDHESVSGSGGSYTNSFEPNSSLRSRSRYVSPLVGASHPVIQSLSGRQERGLNYGAATGHLAQRQVNTSPTPSLDLGSLDLGPLVSSPRASASTARRPPTPAPQRSVRLDGSLSSLRSSRLASPAANPPLHSSPPVPLSHLNPVEATPRQSPMVATPSSGSSDTTQYSPFPLVNNPTVILNRPGRLSAIRQIRYQRTGTTPPIPRAPAVRPSHPAVPETKSVSAGTQTFPNAVSAHPSLCPCCHMVLMCPKGHSQSYYHRIQANKEPRLTENTAANIKRRRQETNDDDIVERASKRRTTRAAAVAQHRRQNVVPSAERRRRRAVESKGRIDKTVYRIPQLIAQNQADRDSADKENEDPSADQEPAWDVLRQMRADGELLEQQEEEPQPPQTPTRGWNIRGLITSVPRSITRLMPTFMQSPERQQPPPAPIVPIHDAVNTQTPSVEATEAAESSDLSDEEPSQHDMSYALFPRPLNRAEIMPDLVKKPTPRAPMPTTQPATEATAVSTPKPTIETPKTTLNGPDGSEDAGRTGKSRKRRRSPTPDIIPNPPGCSYGLHPDYFEYSELDDSSSVYHEAQENLQPPPQPAIRGILRSRKRVRFDASPEDAPSKLRLRNNSMEQPPHSFTSPQPSFMESTSDSNRASTLPSLQSLAAASFMDSTSDSNSASTQPSLRSLVATSSVPSSSSQPSVNFPQPEIDDDTPVTNTTGTYGFSYDDWSTDEEDEDELMIEAGVPTEPAQPSQPPSVPPEPSRPTPSNVSQTPLRVQNWTRPPPPRPTPAHASLPIQSTPVDSEALAKLRSKVDKYKPRLPSGLRASRRLSSSPLVEEATRPGVAASQFDWPEPQSYGGSLGVRPEIGRLVSETWTDEDTEAAYGQFSRQFDRYRSERQLALA</sequence>
<feature type="compositionally biased region" description="Polar residues" evidence="1">
    <location>
        <begin position="386"/>
        <end position="400"/>
    </location>
</feature>
<dbReference type="EMBL" id="PDNA01000140">
    <property type="protein sequence ID" value="PGH10886.1"/>
    <property type="molecule type" value="Genomic_DNA"/>
</dbReference>